<comment type="caution">
    <text evidence="1">The sequence shown here is derived from an EMBL/GenBank/DDBJ whole genome shotgun (WGS) entry which is preliminary data.</text>
</comment>
<reference evidence="1" key="1">
    <citation type="submission" date="2021-04" db="EMBL/GenBank/DDBJ databases">
        <authorList>
            <person name="Tunstrom K."/>
        </authorList>
    </citation>
    <scope>NUCLEOTIDE SEQUENCE</scope>
</reference>
<sequence length="219" mass="25284">MIDQEKLVELVQWVRKTYIIEKNGKKVKISKNIKQTEQVTIAILTYRPLPEHEIEVNDSPTSDLKEPLADITNIIRVHTKRFYETVYTSTSEDEDDQPLVKQKKTVHIKPGTSYDLSADNIHPLLIKNGTHMLVKVPSKNKVEYTYLGVAKSCVDEDGDVQVMFNKTVDDTGKIFKLVKSDVSDVMFENLIKIIPSPKEVKRGRRVYYEFDKPIEVFEK</sequence>
<keyword evidence="2" id="KW-1185">Reference proteome</keyword>
<dbReference type="EMBL" id="CAJQZP010000984">
    <property type="protein sequence ID" value="CAG5006613.1"/>
    <property type="molecule type" value="Genomic_DNA"/>
</dbReference>
<dbReference type="Proteomes" id="UP000691718">
    <property type="component" value="Unassembled WGS sequence"/>
</dbReference>
<evidence type="ECO:0000313" key="2">
    <source>
        <dbReference type="Proteomes" id="UP000691718"/>
    </source>
</evidence>
<protein>
    <submittedName>
        <fullName evidence="1">(apollo) hypothetical protein</fullName>
    </submittedName>
</protein>
<dbReference type="OrthoDB" id="6375801at2759"/>
<gene>
    <name evidence="1" type="ORF">PAPOLLO_LOCUS14777</name>
</gene>
<proteinExistence type="predicted"/>
<organism evidence="1 2">
    <name type="scientific">Parnassius apollo</name>
    <name type="common">Apollo butterfly</name>
    <name type="synonym">Papilio apollo</name>
    <dbReference type="NCBI Taxonomy" id="110799"/>
    <lineage>
        <taxon>Eukaryota</taxon>
        <taxon>Metazoa</taxon>
        <taxon>Ecdysozoa</taxon>
        <taxon>Arthropoda</taxon>
        <taxon>Hexapoda</taxon>
        <taxon>Insecta</taxon>
        <taxon>Pterygota</taxon>
        <taxon>Neoptera</taxon>
        <taxon>Endopterygota</taxon>
        <taxon>Lepidoptera</taxon>
        <taxon>Glossata</taxon>
        <taxon>Ditrysia</taxon>
        <taxon>Papilionoidea</taxon>
        <taxon>Papilionidae</taxon>
        <taxon>Parnassiinae</taxon>
        <taxon>Parnassini</taxon>
        <taxon>Parnassius</taxon>
        <taxon>Parnassius</taxon>
    </lineage>
</organism>
<name>A0A8S3X9L4_PARAO</name>
<dbReference type="AlphaFoldDB" id="A0A8S3X9L4"/>
<evidence type="ECO:0000313" key="1">
    <source>
        <dbReference type="EMBL" id="CAG5006613.1"/>
    </source>
</evidence>
<accession>A0A8S3X9L4</accession>